<sequence>MHWERSNSLRKCELGNHCAPLCAVVEYPQSLILWCRFARLEAVVVEKLLGESFAHSINVRCLMPGIRSRCQFPKKPCHVGLGLSLTSGIQTRCRLSQSATSSLIFFWDDCILLKVDSLNAGIHTTFSFPKKEATVVWSFSAQGIKSGIQTRYCLSESAHSLGLEIHQGWAAQLLILWCRFARVETVVIENPLRCM</sequence>
<accession>A0A915DI85</accession>
<dbReference type="WBParaSite" id="jg20152">
    <property type="protein sequence ID" value="jg20152"/>
    <property type="gene ID" value="jg20152"/>
</dbReference>
<evidence type="ECO:0000313" key="1">
    <source>
        <dbReference type="Proteomes" id="UP000887574"/>
    </source>
</evidence>
<dbReference type="Proteomes" id="UP000887574">
    <property type="component" value="Unplaced"/>
</dbReference>
<reference evidence="2" key="1">
    <citation type="submission" date="2022-11" db="UniProtKB">
        <authorList>
            <consortium name="WormBaseParasite"/>
        </authorList>
    </citation>
    <scope>IDENTIFICATION</scope>
</reference>
<name>A0A915DI85_9BILA</name>
<keyword evidence="1" id="KW-1185">Reference proteome</keyword>
<evidence type="ECO:0000313" key="2">
    <source>
        <dbReference type="WBParaSite" id="jg20152"/>
    </source>
</evidence>
<protein>
    <submittedName>
        <fullName evidence="2">Uncharacterized protein</fullName>
    </submittedName>
</protein>
<dbReference type="AlphaFoldDB" id="A0A915DI85"/>
<proteinExistence type="predicted"/>
<organism evidence="1 2">
    <name type="scientific">Ditylenchus dipsaci</name>
    <dbReference type="NCBI Taxonomy" id="166011"/>
    <lineage>
        <taxon>Eukaryota</taxon>
        <taxon>Metazoa</taxon>
        <taxon>Ecdysozoa</taxon>
        <taxon>Nematoda</taxon>
        <taxon>Chromadorea</taxon>
        <taxon>Rhabditida</taxon>
        <taxon>Tylenchina</taxon>
        <taxon>Tylenchomorpha</taxon>
        <taxon>Sphaerularioidea</taxon>
        <taxon>Anguinidae</taxon>
        <taxon>Anguininae</taxon>
        <taxon>Ditylenchus</taxon>
    </lineage>
</organism>